<proteinExistence type="inferred from homology"/>
<dbReference type="InterPro" id="IPR002842">
    <property type="entry name" value="ATPase_V1_Esu"/>
</dbReference>
<keyword evidence="5" id="KW-0175">Coiled coil</keyword>
<reference evidence="7" key="1">
    <citation type="journal article" date="2019" name="Int. J. Syst. Evol. Microbiol.">
        <title>The Global Catalogue of Microorganisms (GCM) 10K type strain sequencing project: providing services to taxonomists for standard genome sequencing and annotation.</title>
        <authorList>
            <consortium name="The Broad Institute Genomics Platform"/>
            <consortium name="The Broad Institute Genome Sequencing Center for Infectious Disease"/>
            <person name="Wu L."/>
            <person name="Ma J."/>
        </authorList>
    </citation>
    <scope>NUCLEOTIDE SEQUENCE [LARGE SCALE GENOMIC DNA]</scope>
    <source>
        <strain evidence="7">CGMCC 1.15053</strain>
    </source>
</reference>
<dbReference type="EMBL" id="JBHSOH010000003">
    <property type="protein sequence ID" value="MFC5847034.1"/>
    <property type="molecule type" value="Genomic_DNA"/>
</dbReference>
<evidence type="ECO:0000256" key="1">
    <source>
        <dbReference type="ARBA" id="ARBA00005901"/>
    </source>
</evidence>
<dbReference type="RefSeq" id="WP_380045808.1">
    <property type="nucleotide sequence ID" value="NZ_JBHSOH010000003.1"/>
</dbReference>
<comment type="function">
    <text evidence="4">Produces ATP from ADP in the presence of a proton gradient across the membrane.</text>
</comment>
<evidence type="ECO:0000313" key="6">
    <source>
        <dbReference type="EMBL" id="MFC5847034.1"/>
    </source>
</evidence>
<name>A0ABW1DI60_9DEIO</name>
<dbReference type="Gene3D" id="1.20.5.620">
    <property type="entry name" value="F1F0 ATP synthase subunit B, membrane domain"/>
    <property type="match status" value="1"/>
</dbReference>
<comment type="similarity">
    <text evidence="1 4">Belongs to the V-ATPase E subunit family.</text>
</comment>
<evidence type="ECO:0000256" key="4">
    <source>
        <dbReference type="HAMAP-Rule" id="MF_00311"/>
    </source>
</evidence>
<keyword evidence="2 4" id="KW-0813">Transport</keyword>
<evidence type="ECO:0000256" key="2">
    <source>
        <dbReference type="ARBA" id="ARBA00022448"/>
    </source>
</evidence>
<keyword evidence="7" id="KW-1185">Reference proteome</keyword>
<dbReference type="InterPro" id="IPR038495">
    <property type="entry name" value="ATPase_E_C"/>
</dbReference>
<dbReference type="HAMAP" id="MF_00311">
    <property type="entry name" value="ATP_synth_E_arch"/>
    <property type="match status" value="1"/>
</dbReference>
<evidence type="ECO:0000256" key="3">
    <source>
        <dbReference type="ARBA" id="ARBA00023065"/>
    </source>
</evidence>
<evidence type="ECO:0000313" key="7">
    <source>
        <dbReference type="Proteomes" id="UP001595979"/>
    </source>
</evidence>
<dbReference type="Proteomes" id="UP001595979">
    <property type="component" value="Unassembled WGS sequence"/>
</dbReference>
<feature type="coiled-coil region" evidence="5">
    <location>
        <begin position="3"/>
        <end position="50"/>
    </location>
</feature>
<gene>
    <name evidence="4" type="primary">atpE</name>
    <name evidence="6" type="ORF">ACFPQ6_01815</name>
</gene>
<dbReference type="Pfam" id="PF01991">
    <property type="entry name" value="vATP-synt_E"/>
    <property type="match status" value="1"/>
</dbReference>
<dbReference type="SUPFAM" id="SSF160527">
    <property type="entry name" value="V-type ATPase subunit E-like"/>
    <property type="match status" value="1"/>
</dbReference>
<keyword evidence="3 4" id="KW-0406">Ion transport</keyword>
<comment type="caution">
    <text evidence="6">The sequence shown here is derived from an EMBL/GenBank/DDBJ whole genome shotgun (WGS) entry which is preliminary data.</text>
</comment>
<protein>
    <recommendedName>
        <fullName evidence="4">V-type proton ATPase subunit E</fullName>
    </recommendedName>
    <alternativeName>
        <fullName evidence="4">V-ATPase subunit E</fullName>
    </alternativeName>
</protein>
<sequence>MALDKLLENEAHAEIERIRAEARDRAAQIVAQAQEQARALVESRERALESQRQAGLVRARSAADLDANASRLSAGEAGTAEVYDLVQGYLSGVTSAPEYRDILARLIAQAREALPGAEAVEVNPADVDLARQIVTDLDVRANPTVQGGARVVARGGKSGITNTLGGRLERVKADLAPQISRMLAE</sequence>
<dbReference type="Gene3D" id="3.30.2320.30">
    <property type="entry name" value="ATP synthase, E subunit, C-terminal"/>
    <property type="match status" value="1"/>
</dbReference>
<keyword evidence="4" id="KW-0066">ATP synthesis</keyword>
<evidence type="ECO:0000256" key="5">
    <source>
        <dbReference type="SAM" id="Coils"/>
    </source>
</evidence>
<organism evidence="6 7">
    <name type="scientific">Deinococcus petrolearius</name>
    <dbReference type="NCBI Taxonomy" id="1751295"/>
    <lineage>
        <taxon>Bacteria</taxon>
        <taxon>Thermotogati</taxon>
        <taxon>Deinococcota</taxon>
        <taxon>Deinococci</taxon>
        <taxon>Deinococcales</taxon>
        <taxon>Deinococcaceae</taxon>
        <taxon>Deinococcus</taxon>
    </lineage>
</organism>
<accession>A0ABW1DI60</accession>
<keyword evidence="4" id="KW-0375">Hydrogen ion transport</keyword>